<sequence length="623" mass="71128">MSSWIDNFRGSRDRRRRVQDELQALLPTRQQVGIPSAVPAKEVTLIALRLKYQIEQVVPCELPEERITQPHSNVITPAVIATAKNAGKQGPHASEDANGAVIYCLLVVKNWFRRQSLRELWDADLYKLRAIACEILAKRIIEGEEDQAYLMQSLLLKRYSIVVDGRETEPTNAVEKAVDLHAVTVISSSGYQKCISHLWRGWLIQSEEDASCFVDYKEKGNPNYWVHFDPDRMRVPQYQNAVQVITSLVFVGLYTGAINTINATGDLDLVEGLLYIFTLGFIFDEAAKFYKVGRYYLSFWNVFNMTLYTLLTVSFALRIIALTNGHGTHGREKYNMLSYDFLAFSAPMFWGRLMLYLDNFRFFGAMLVVLKVMMKESLIFFALLFIVLIGFFQAFVGLDQADDAALDATHFITKQMLNAIMGSPDFEGWGRFAPPFGITLYYIYNFVIIVILLNILIALFNSAYEAITDNAADEYMALFSQKTMQFVRAPDENVYIAPFNLIEVFCLIIPFEWWMSDAKYEQLNDVVMTIIYAPLLLVTAFLETRTARTVSFNRSRNEEDDDTIEEWEQLADDLDVEGSGWGKKVEETKPNVAIDATLLKVNKLDEEIGQLKNLLVGLKAERN</sequence>
<dbReference type="PANTHER" id="PTHR35859">
    <property type="entry name" value="NONSELECTIVE CATION CHANNEL PROTEIN"/>
    <property type="match status" value="1"/>
</dbReference>
<feature type="domain" description="Calcium channel YVC1-like C-terminal transmembrane" evidence="4">
    <location>
        <begin position="267"/>
        <end position="542"/>
    </location>
</feature>
<evidence type="ECO:0000256" key="2">
    <source>
        <dbReference type="SAM" id="Phobius"/>
    </source>
</evidence>
<keyword evidence="6" id="KW-1185">Reference proteome</keyword>
<keyword evidence="2" id="KW-0812">Transmembrane</keyword>
<dbReference type="InterPro" id="IPR056336">
    <property type="entry name" value="YVC1_C"/>
</dbReference>
<evidence type="ECO:0000313" key="5">
    <source>
        <dbReference type="EMBL" id="KAF2860495.1"/>
    </source>
</evidence>
<dbReference type="EMBL" id="MU005981">
    <property type="protein sequence ID" value="KAF2860495.1"/>
    <property type="molecule type" value="Genomic_DNA"/>
</dbReference>
<proteinExistence type="predicted"/>
<keyword evidence="2" id="KW-1133">Transmembrane helix</keyword>
<dbReference type="OrthoDB" id="301415at2759"/>
<feature type="coiled-coil region" evidence="1">
    <location>
        <begin position="557"/>
        <end position="621"/>
    </location>
</feature>
<feature type="transmembrane region" description="Helical" evidence="2">
    <location>
        <begin position="441"/>
        <end position="460"/>
    </location>
</feature>
<evidence type="ECO:0000256" key="1">
    <source>
        <dbReference type="SAM" id="Coils"/>
    </source>
</evidence>
<dbReference type="PANTHER" id="PTHR35859:SF4">
    <property type="entry name" value="MEMBRANE CHANNEL PROTEIN, PUTATIVE (AFU_ORTHOLOGUE AFUA_6G11300)-RELATED"/>
    <property type="match status" value="1"/>
</dbReference>
<feature type="domain" description="YVC1 N-terminal linker helical" evidence="3">
    <location>
        <begin position="43"/>
        <end position="228"/>
    </location>
</feature>
<gene>
    <name evidence="5" type="ORF">K470DRAFT_70793</name>
</gene>
<dbReference type="Pfam" id="PF23190">
    <property type="entry name" value="LHD_TRPY1"/>
    <property type="match status" value="1"/>
</dbReference>
<reference evidence="5" key="1">
    <citation type="journal article" date="2020" name="Stud. Mycol.">
        <title>101 Dothideomycetes genomes: a test case for predicting lifestyles and emergence of pathogens.</title>
        <authorList>
            <person name="Haridas S."/>
            <person name="Albert R."/>
            <person name="Binder M."/>
            <person name="Bloem J."/>
            <person name="Labutti K."/>
            <person name="Salamov A."/>
            <person name="Andreopoulos B."/>
            <person name="Baker S."/>
            <person name="Barry K."/>
            <person name="Bills G."/>
            <person name="Bluhm B."/>
            <person name="Cannon C."/>
            <person name="Castanera R."/>
            <person name="Culley D."/>
            <person name="Daum C."/>
            <person name="Ezra D."/>
            <person name="Gonzalez J."/>
            <person name="Henrissat B."/>
            <person name="Kuo A."/>
            <person name="Liang C."/>
            <person name="Lipzen A."/>
            <person name="Lutzoni F."/>
            <person name="Magnuson J."/>
            <person name="Mondo S."/>
            <person name="Nolan M."/>
            <person name="Ohm R."/>
            <person name="Pangilinan J."/>
            <person name="Park H.-J."/>
            <person name="Ramirez L."/>
            <person name="Alfaro M."/>
            <person name="Sun H."/>
            <person name="Tritt A."/>
            <person name="Yoshinaga Y."/>
            <person name="Zwiers L.-H."/>
            <person name="Turgeon B."/>
            <person name="Goodwin S."/>
            <person name="Spatafora J."/>
            <person name="Crous P."/>
            <person name="Grigoriev I."/>
        </authorList>
    </citation>
    <scope>NUCLEOTIDE SEQUENCE</scope>
    <source>
        <strain evidence="5">CBS 480.64</strain>
    </source>
</reference>
<dbReference type="Proteomes" id="UP000799421">
    <property type="component" value="Unassembled WGS sequence"/>
</dbReference>
<dbReference type="InterPro" id="IPR056337">
    <property type="entry name" value="LHD_YVC1"/>
</dbReference>
<feature type="transmembrane region" description="Helical" evidence="2">
    <location>
        <begin position="526"/>
        <end position="544"/>
    </location>
</feature>
<feature type="transmembrane region" description="Helical" evidence="2">
    <location>
        <begin position="378"/>
        <end position="396"/>
    </location>
</feature>
<keyword evidence="2" id="KW-0472">Membrane</keyword>
<feature type="transmembrane region" description="Helical" evidence="2">
    <location>
        <begin position="494"/>
        <end position="514"/>
    </location>
</feature>
<feature type="transmembrane region" description="Helical" evidence="2">
    <location>
        <begin position="273"/>
        <end position="290"/>
    </location>
</feature>
<feature type="transmembrane region" description="Helical" evidence="2">
    <location>
        <begin position="241"/>
        <end position="261"/>
    </location>
</feature>
<dbReference type="InterPro" id="IPR052971">
    <property type="entry name" value="TRP_calcium_channel"/>
</dbReference>
<evidence type="ECO:0000313" key="6">
    <source>
        <dbReference type="Proteomes" id="UP000799421"/>
    </source>
</evidence>
<dbReference type="AlphaFoldDB" id="A0A6A7C0N8"/>
<feature type="transmembrane region" description="Helical" evidence="2">
    <location>
        <begin position="302"/>
        <end position="321"/>
    </location>
</feature>
<organism evidence="5 6">
    <name type="scientific">Piedraia hortae CBS 480.64</name>
    <dbReference type="NCBI Taxonomy" id="1314780"/>
    <lineage>
        <taxon>Eukaryota</taxon>
        <taxon>Fungi</taxon>
        <taxon>Dikarya</taxon>
        <taxon>Ascomycota</taxon>
        <taxon>Pezizomycotina</taxon>
        <taxon>Dothideomycetes</taxon>
        <taxon>Dothideomycetidae</taxon>
        <taxon>Capnodiales</taxon>
        <taxon>Piedraiaceae</taxon>
        <taxon>Piedraia</taxon>
    </lineage>
</organism>
<keyword evidence="1" id="KW-0175">Coiled coil</keyword>
<accession>A0A6A7C0N8</accession>
<name>A0A6A7C0N8_9PEZI</name>
<dbReference type="Pfam" id="PF23317">
    <property type="entry name" value="YVC1_C"/>
    <property type="match status" value="1"/>
</dbReference>
<evidence type="ECO:0000259" key="4">
    <source>
        <dbReference type="Pfam" id="PF23317"/>
    </source>
</evidence>
<evidence type="ECO:0000259" key="3">
    <source>
        <dbReference type="Pfam" id="PF23190"/>
    </source>
</evidence>
<protein>
    <submittedName>
        <fullName evidence="5">Uncharacterized protein</fullName>
    </submittedName>
</protein>